<evidence type="ECO:0000313" key="6">
    <source>
        <dbReference type="EMBL" id="SEJ41511.1"/>
    </source>
</evidence>
<keyword evidence="7" id="KW-1185">Reference proteome</keyword>
<dbReference type="PANTHER" id="PTHR23537:SF1">
    <property type="entry name" value="SUGAR TRANSPORTER"/>
    <property type="match status" value="1"/>
</dbReference>
<organism evidence="6 7">
    <name type="scientific">Deinococcus reticulitermitis</name>
    <dbReference type="NCBI Taxonomy" id="856736"/>
    <lineage>
        <taxon>Bacteria</taxon>
        <taxon>Thermotogati</taxon>
        <taxon>Deinococcota</taxon>
        <taxon>Deinococci</taxon>
        <taxon>Deinococcales</taxon>
        <taxon>Deinococcaceae</taxon>
        <taxon>Deinococcus</taxon>
    </lineage>
</organism>
<feature type="transmembrane region" description="Helical" evidence="4">
    <location>
        <begin position="20"/>
        <end position="42"/>
    </location>
</feature>
<dbReference type="InterPro" id="IPR020846">
    <property type="entry name" value="MFS_dom"/>
</dbReference>
<dbReference type="EMBL" id="FNZA01000007">
    <property type="protein sequence ID" value="SEJ41511.1"/>
    <property type="molecule type" value="Genomic_DNA"/>
</dbReference>
<feature type="domain" description="Major facilitator superfamily (MFS) profile" evidence="5">
    <location>
        <begin position="17"/>
        <end position="396"/>
    </location>
</feature>
<feature type="transmembrane region" description="Helical" evidence="4">
    <location>
        <begin position="336"/>
        <end position="359"/>
    </location>
</feature>
<gene>
    <name evidence="6" type="ORF">SAMN04488058_107143</name>
</gene>
<dbReference type="GO" id="GO:0022857">
    <property type="term" value="F:transmembrane transporter activity"/>
    <property type="evidence" value="ECO:0007669"/>
    <property type="project" value="InterPro"/>
</dbReference>
<feature type="transmembrane region" description="Helical" evidence="4">
    <location>
        <begin position="108"/>
        <end position="133"/>
    </location>
</feature>
<dbReference type="InterPro" id="IPR010645">
    <property type="entry name" value="MFS_4"/>
</dbReference>
<dbReference type="OrthoDB" id="8747367at2"/>
<feature type="transmembrane region" description="Helical" evidence="4">
    <location>
        <begin position="251"/>
        <end position="267"/>
    </location>
</feature>
<evidence type="ECO:0000259" key="5">
    <source>
        <dbReference type="PROSITE" id="PS50850"/>
    </source>
</evidence>
<dbReference type="SUPFAM" id="SSF103473">
    <property type="entry name" value="MFS general substrate transporter"/>
    <property type="match status" value="1"/>
</dbReference>
<evidence type="ECO:0000256" key="4">
    <source>
        <dbReference type="SAM" id="Phobius"/>
    </source>
</evidence>
<keyword evidence="1 4" id="KW-0812">Transmembrane</keyword>
<dbReference type="Gene3D" id="1.20.1250.20">
    <property type="entry name" value="MFS general substrate transporter like domains"/>
    <property type="match status" value="1"/>
</dbReference>
<evidence type="ECO:0000256" key="2">
    <source>
        <dbReference type="ARBA" id="ARBA00022989"/>
    </source>
</evidence>
<dbReference type="InterPro" id="IPR036259">
    <property type="entry name" value="MFS_trans_sf"/>
</dbReference>
<keyword evidence="2 4" id="KW-1133">Transmembrane helix</keyword>
<evidence type="ECO:0000256" key="1">
    <source>
        <dbReference type="ARBA" id="ARBA00022692"/>
    </source>
</evidence>
<dbReference type="RefSeq" id="WP_092264451.1">
    <property type="nucleotide sequence ID" value="NZ_FNZA01000007.1"/>
</dbReference>
<keyword evidence="3 4" id="KW-0472">Membrane</keyword>
<feature type="transmembrane region" description="Helical" evidence="4">
    <location>
        <begin position="279"/>
        <end position="296"/>
    </location>
</feature>
<dbReference type="GO" id="GO:0005886">
    <property type="term" value="C:plasma membrane"/>
    <property type="evidence" value="ECO:0007669"/>
    <property type="project" value="TreeGrafter"/>
</dbReference>
<reference evidence="7" key="1">
    <citation type="submission" date="2016-10" db="EMBL/GenBank/DDBJ databases">
        <authorList>
            <person name="Varghese N."/>
            <person name="Submissions S."/>
        </authorList>
    </citation>
    <scope>NUCLEOTIDE SEQUENCE [LARGE SCALE GENOMIC DNA]</scope>
    <source>
        <strain evidence="7">CGMCC 1.10218</strain>
    </source>
</reference>
<feature type="transmembrane region" description="Helical" evidence="4">
    <location>
        <begin position="365"/>
        <end position="384"/>
    </location>
</feature>
<feature type="transmembrane region" description="Helical" evidence="4">
    <location>
        <begin position="83"/>
        <end position="102"/>
    </location>
</feature>
<dbReference type="Proteomes" id="UP000199223">
    <property type="component" value="Unassembled WGS sequence"/>
</dbReference>
<feature type="transmembrane region" description="Helical" evidence="4">
    <location>
        <begin position="302"/>
        <end position="324"/>
    </location>
</feature>
<accession>A0A1H6YJP8</accession>
<proteinExistence type="predicted"/>
<evidence type="ECO:0000313" key="7">
    <source>
        <dbReference type="Proteomes" id="UP000199223"/>
    </source>
</evidence>
<evidence type="ECO:0000256" key="3">
    <source>
        <dbReference type="ARBA" id="ARBA00023136"/>
    </source>
</evidence>
<dbReference type="PROSITE" id="PS50850">
    <property type="entry name" value="MFS"/>
    <property type="match status" value="1"/>
</dbReference>
<feature type="transmembrane region" description="Helical" evidence="4">
    <location>
        <begin position="48"/>
        <end position="71"/>
    </location>
</feature>
<dbReference type="STRING" id="856736.SAMN04488058_107143"/>
<dbReference type="PANTHER" id="PTHR23537">
    <property type="match status" value="1"/>
</dbReference>
<name>A0A1H6YJP8_9DEIO</name>
<feature type="transmembrane region" description="Helical" evidence="4">
    <location>
        <begin position="214"/>
        <end position="239"/>
    </location>
</feature>
<feature type="transmembrane region" description="Helical" evidence="4">
    <location>
        <begin position="173"/>
        <end position="193"/>
    </location>
</feature>
<sequence length="396" mass="39928">MLPEANGSGLRRALFDMLTLSLGGAVALGFARFAYALLLPVMRADLGWSFTLAGAMNAANALGYLAGALTATAVVRGLGLRRTFALGMAVTGLALLGCAPLSGEGPLLALRFLAGASGAWVLISGGGLAALAVRAHPARSALLLGVFYSGSGLGIVLSALFLPPLLGSGWRAAWVALGAASLLSLWLALGTLARLPEQTPAPPSGAPRTPLTPLAWSFAAYTCFGVGYIAYMTFIVAFLRSVGAGDLVTPFWALLGACVVANPYVWARPSAHAPGARAMGAKLLTLAVGAALPLLSTHPAALLLSGALFGVSFVAVVAFTTVLTRRVLPEHAWGRGIAAFTTIFALGQVLGPLLTGALADSAGGLRLGLGVSAGVLLLGAALTLGQPVGRGSEGER</sequence>
<feature type="transmembrane region" description="Helical" evidence="4">
    <location>
        <begin position="140"/>
        <end position="161"/>
    </location>
</feature>
<dbReference type="Pfam" id="PF06779">
    <property type="entry name" value="MFS_4"/>
    <property type="match status" value="1"/>
</dbReference>
<protein>
    <submittedName>
        <fullName evidence="6">Predicted arabinose efflux permease, MFS family</fullName>
    </submittedName>
</protein>
<dbReference type="AlphaFoldDB" id="A0A1H6YJP8"/>